<organism evidence="1 2">
    <name type="scientific">Candidatus Methanoperedens nitratireducens</name>
    <dbReference type="NCBI Taxonomy" id="1392998"/>
    <lineage>
        <taxon>Archaea</taxon>
        <taxon>Methanobacteriati</taxon>
        <taxon>Methanobacteriota</taxon>
        <taxon>Stenosarchaea group</taxon>
        <taxon>Methanomicrobia</taxon>
        <taxon>Methanosarcinales</taxon>
        <taxon>ANME-2 cluster</taxon>
        <taxon>Candidatus Methanoperedentaceae</taxon>
        <taxon>Candidatus Methanoperedens</taxon>
    </lineage>
</organism>
<protein>
    <recommendedName>
        <fullName evidence="3">CARDB domain-containing protein</fullName>
    </recommendedName>
</protein>
<gene>
    <name evidence="1" type="ORF">MPEBLZ_02833</name>
</gene>
<evidence type="ECO:0000313" key="2">
    <source>
        <dbReference type="Proteomes" id="UP000050360"/>
    </source>
</evidence>
<dbReference type="PATRIC" id="fig|1719120.3.peg.3086"/>
<dbReference type="Proteomes" id="UP000050360">
    <property type="component" value="Unassembled WGS sequence"/>
</dbReference>
<evidence type="ECO:0000313" key="1">
    <source>
        <dbReference type="EMBL" id="KPQ42622.1"/>
    </source>
</evidence>
<dbReference type="EMBL" id="LKCM01000218">
    <property type="protein sequence ID" value="KPQ42622.1"/>
    <property type="molecule type" value="Genomic_DNA"/>
</dbReference>
<evidence type="ECO:0008006" key="3">
    <source>
        <dbReference type="Google" id="ProtNLM"/>
    </source>
</evidence>
<sequence>MYILLTLVVLLSGCVSTVTPVDPSDITISAAPIQMKEFQEKEISVNVMNNATSPIDSVSVKSLEPFTVLSGGNVNIPAREDQPSTVLLSAKIQAPGFKDVTGTTTLTVSYDSGKDSKGNLITKTKSIPVNTIVLPDAKLQFVGFVKDINSISEAEVTTWEASAGDNVTITFSIKNDGRSTIDENTLKVFVDVDNKRMGTNNSLTIGNAMAKGGTSNTLPLQVQVLKNAPNGETDVFVTLMMGDKVIDSKTIKLKVKL</sequence>
<proteinExistence type="predicted"/>
<reference evidence="1 2" key="1">
    <citation type="submission" date="2015-09" db="EMBL/GenBank/DDBJ databases">
        <title>A metagenomics-based metabolic model of nitrate-dependent anaerobic oxidation of methane by Methanoperedens-like archaea.</title>
        <authorList>
            <person name="Arshad A."/>
            <person name="Speth D.R."/>
            <person name="De Graaf R.M."/>
            <person name="Op Den Camp H.J."/>
            <person name="Jetten M.S."/>
            <person name="Welte C.U."/>
        </authorList>
    </citation>
    <scope>NUCLEOTIDE SEQUENCE [LARGE SCALE GENOMIC DNA]</scope>
</reference>
<name>A0A0P8AEH0_9EURY</name>
<comment type="caution">
    <text evidence="1">The sequence shown here is derived from an EMBL/GenBank/DDBJ whole genome shotgun (WGS) entry which is preliminary data.</text>
</comment>
<dbReference type="AlphaFoldDB" id="A0A0P8AEH0"/>
<accession>A0A0P8AEH0</accession>